<evidence type="ECO:0000313" key="6">
    <source>
        <dbReference type="Proteomes" id="UP000756132"/>
    </source>
</evidence>
<accession>A0A9Q8L8B9</accession>
<feature type="compositionally biased region" description="Low complexity" evidence="3">
    <location>
        <begin position="220"/>
        <end position="238"/>
    </location>
</feature>
<dbReference type="GeneID" id="71981348"/>
<dbReference type="AlphaFoldDB" id="A0A9Q8L8B9"/>
<feature type="region of interest" description="Disordered" evidence="3">
    <location>
        <begin position="1"/>
        <end position="23"/>
    </location>
</feature>
<feature type="compositionally biased region" description="Polar residues" evidence="3">
    <location>
        <begin position="128"/>
        <end position="140"/>
    </location>
</feature>
<dbReference type="Proteomes" id="UP000756132">
    <property type="component" value="Chromosome 1"/>
</dbReference>
<dbReference type="KEGG" id="ffu:CLAFUR5_01470"/>
<keyword evidence="2" id="KW-0539">Nucleus</keyword>
<protein>
    <recommendedName>
        <fullName evidence="4">FAM192A/Fyv6 N-terminal domain-containing protein</fullName>
    </recommendedName>
</protein>
<feature type="compositionally biased region" description="Basic and acidic residues" evidence="3">
    <location>
        <begin position="96"/>
        <end position="106"/>
    </location>
</feature>
<dbReference type="GO" id="GO:0005634">
    <property type="term" value="C:nucleus"/>
    <property type="evidence" value="ECO:0007669"/>
    <property type="project" value="UniProtKB-SubCell"/>
</dbReference>
<keyword evidence="6" id="KW-1185">Reference proteome</keyword>
<dbReference type="InterPro" id="IPR039845">
    <property type="entry name" value="FAM192A"/>
</dbReference>
<dbReference type="OrthoDB" id="75807at2759"/>
<sequence length="238" mass="25838">MQHTNMSRFVSGGTDEQPTERDEAWLQAQKEIEAKHLAKIEAGKQEGGKSLYETLQANKAAKQEQFEESIRLTNQFQSLNEDEVEFLDSVLESQREKENAVRKQTAEEMQAFKQQQEEAEKKAKAAETSQTPETASTSWAVSRKRKKGKEEVFGGVKLRKASSGEPSPASKSPAVADARTSTKKDPAAADTPQTAGGKDNRAATVSSPEKDKMSTSKPPAAVSSAGLGLAAYSSDEDD</sequence>
<evidence type="ECO:0000256" key="2">
    <source>
        <dbReference type="ARBA" id="ARBA00023242"/>
    </source>
</evidence>
<organism evidence="5 6">
    <name type="scientific">Passalora fulva</name>
    <name type="common">Tomato leaf mold</name>
    <name type="synonym">Cladosporium fulvum</name>
    <dbReference type="NCBI Taxonomy" id="5499"/>
    <lineage>
        <taxon>Eukaryota</taxon>
        <taxon>Fungi</taxon>
        <taxon>Dikarya</taxon>
        <taxon>Ascomycota</taxon>
        <taxon>Pezizomycotina</taxon>
        <taxon>Dothideomycetes</taxon>
        <taxon>Dothideomycetidae</taxon>
        <taxon>Mycosphaerellales</taxon>
        <taxon>Mycosphaerellaceae</taxon>
        <taxon>Fulvia</taxon>
    </lineage>
</organism>
<dbReference type="PANTHER" id="PTHR13495">
    <property type="entry name" value="NEFA-INTERACTING NUCLEAR PROTEIN NIP30"/>
    <property type="match status" value="1"/>
</dbReference>
<gene>
    <name evidence="5" type="ORF">CLAFUR5_01470</name>
</gene>
<reference evidence="5" key="1">
    <citation type="submission" date="2021-12" db="EMBL/GenBank/DDBJ databases">
        <authorList>
            <person name="Zaccaron A."/>
            <person name="Stergiopoulos I."/>
        </authorList>
    </citation>
    <scope>NUCLEOTIDE SEQUENCE</scope>
    <source>
        <strain evidence="5">Race5_Kim</strain>
    </source>
</reference>
<feature type="domain" description="FAM192A/Fyv6 N-terminal" evidence="4">
    <location>
        <begin position="9"/>
        <end position="113"/>
    </location>
</feature>
<evidence type="ECO:0000256" key="3">
    <source>
        <dbReference type="SAM" id="MobiDB-lite"/>
    </source>
</evidence>
<feature type="region of interest" description="Disordered" evidence="3">
    <location>
        <begin position="96"/>
        <end position="238"/>
    </location>
</feature>
<feature type="compositionally biased region" description="Basic and acidic residues" evidence="3">
    <location>
        <begin position="115"/>
        <end position="125"/>
    </location>
</feature>
<reference evidence="5" key="2">
    <citation type="journal article" date="2022" name="Microb. Genom.">
        <title>A chromosome-scale genome assembly of the tomato pathogen Cladosporium fulvum reveals a compartmentalized genome architecture and the presence of a dispensable chromosome.</title>
        <authorList>
            <person name="Zaccaron A.Z."/>
            <person name="Chen L.H."/>
            <person name="Samaras A."/>
            <person name="Stergiopoulos I."/>
        </authorList>
    </citation>
    <scope>NUCLEOTIDE SEQUENCE</scope>
    <source>
        <strain evidence="5">Race5_Kim</strain>
    </source>
</reference>
<dbReference type="RefSeq" id="XP_047756404.1">
    <property type="nucleotide sequence ID" value="XM_047900618.1"/>
</dbReference>
<proteinExistence type="predicted"/>
<dbReference type="PANTHER" id="PTHR13495:SF0">
    <property type="entry name" value="PSME3-INTERACTING PROTEIN"/>
    <property type="match status" value="1"/>
</dbReference>
<evidence type="ECO:0000256" key="1">
    <source>
        <dbReference type="ARBA" id="ARBA00004123"/>
    </source>
</evidence>
<dbReference type="Pfam" id="PF10187">
    <property type="entry name" value="FAM192A_Fyv6_N"/>
    <property type="match status" value="1"/>
</dbReference>
<evidence type="ECO:0000259" key="4">
    <source>
        <dbReference type="Pfam" id="PF10187"/>
    </source>
</evidence>
<name>A0A9Q8L8B9_PASFU</name>
<dbReference type="EMBL" id="CP090163">
    <property type="protein sequence ID" value="UJO12038.1"/>
    <property type="molecule type" value="Genomic_DNA"/>
</dbReference>
<evidence type="ECO:0000313" key="5">
    <source>
        <dbReference type="EMBL" id="UJO12038.1"/>
    </source>
</evidence>
<comment type="subcellular location">
    <subcellularLocation>
        <location evidence="1">Nucleus</location>
    </subcellularLocation>
</comment>
<dbReference type="InterPro" id="IPR019331">
    <property type="entry name" value="FAM192A/Fyv6_N"/>
</dbReference>